<dbReference type="RefSeq" id="WP_242754558.1">
    <property type="nucleotide sequence ID" value="NZ_CP093846.1"/>
</dbReference>
<dbReference type="SUPFAM" id="SSF103473">
    <property type="entry name" value="MFS general substrate transporter"/>
    <property type="match status" value="1"/>
</dbReference>
<protein>
    <submittedName>
        <fullName evidence="9">MFS transporter</fullName>
    </submittedName>
</protein>
<feature type="transmembrane region" description="Helical" evidence="7">
    <location>
        <begin position="189"/>
        <end position="208"/>
    </location>
</feature>
<accession>A0ABY3XXF7</accession>
<feature type="transmembrane region" description="Helical" evidence="7">
    <location>
        <begin position="321"/>
        <end position="342"/>
    </location>
</feature>
<feature type="transmembrane region" description="Helical" evidence="7">
    <location>
        <begin position="246"/>
        <end position="266"/>
    </location>
</feature>
<comment type="subcellular location">
    <subcellularLocation>
        <location evidence="1">Cell membrane</location>
        <topology evidence="1">Multi-pass membrane protein</topology>
    </subcellularLocation>
</comment>
<dbReference type="Proteomes" id="UP001202244">
    <property type="component" value="Chromosome"/>
</dbReference>
<evidence type="ECO:0000256" key="6">
    <source>
        <dbReference type="SAM" id="MobiDB-lite"/>
    </source>
</evidence>
<evidence type="ECO:0000256" key="1">
    <source>
        <dbReference type="ARBA" id="ARBA00004651"/>
    </source>
</evidence>
<evidence type="ECO:0000256" key="2">
    <source>
        <dbReference type="ARBA" id="ARBA00022692"/>
    </source>
</evidence>
<feature type="transmembrane region" description="Helical" evidence="7">
    <location>
        <begin position="220"/>
        <end position="240"/>
    </location>
</feature>
<evidence type="ECO:0000313" key="9">
    <source>
        <dbReference type="EMBL" id="UNS99092.1"/>
    </source>
</evidence>
<dbReference type="PROSITE" id="PS50850">
    <property type="entry name" value="MFS"/>
    <property type="match status" value="1"/>
</dbReference>
<keyword evidence="5" id="KW-0046">Antibiotic resistance</keyword>
<dbReference type="EMBL" id="CP093846">
    <property type="protein sequence ID" value="UNS99092.1"/>
    <property type="molecule type" value="Genomic_DNA"/>
</dbReference>
<dbReference type="Gene3D" id="1.20.1720.10">
    <property type="entry name" value="Multidrug resistance protein D"/>
    <property type="match status" value="2"/>
</dbReference>
<feature type="transmembrane region" description="Helical" evidence="7">
    <location>
        <begin position="28"/>
        <end position="52"/>
    </location>
</feature>
<organism evidence="9 10">
    <name type="scientific">Streptomyces tubbatahanensis</name>
    <dbReference type="NCBI Taxonomy" id="2923272"/>
    <lineage>
        <taxon>Bacteria</taxon>
        <taxon>Bacillati</taxon>
        <taxon>Actinomycetota</taxon>
        <taxon>Actinomycetes</taxon>
        <taxon>Kitasatosporales</taxon>
        <taxon>Streptomycetaceae</taxon>
        <taxon>Streptomyces</taxon>
    </lineage>
</organism>
<dbReference type="CDD" id="cd17321">
    <property type="entry name" value="MFS_MMR_MDR_like"/>
    <property type="match status" value="1"/>
</dbReference>
<evidence type="ECO:0000256" key="5">
    <source>
        <dbReference type="ARBA" id="ARBA00023251"/>
    </source>
</evidence>
<feature type="transmembrane region" description="Helical" evidence="7">
    <location>
        <begin position="121"/>
        <end position="142"/>
    </location>
</feature>
<evidence type="ECO:0000313" key="10">
    <source>
        <dbReference type="Proteomes" id="UP001202244"/>
    </source>
</evidence>
<keyword evidence="10" id="KW-1185">Reference proteome</keyword>
<dbReference type="Pfam" id="PF07690">
    <property type="entry name" value="MFS_1"/>
    <property type="match status" value="1"/>
</dbReference>
<feature type="transmembrane region" description="Helical" evidence="7">
    <location>
        <begin position="386"/>
        <end position="405"/>
    </location>
</feature>
<evidence type="ECO:0000256" key="7">
    <source>
        <dbReference type="SAM" id="Phobius"/>
    </source>
</evidence>
<feature type="transmembrane region" description="Helical" evidence="7">
    <location>
        <begin position="292"/>
        <end position="315"/>
    </location>
</feature>
<evidence type="ECO:0000259" key="8">
    <source>
        <dbReference type="PROSITE" id="PS50850"/>
    </source>
</evidence>
<feature type="domain" description="Major facilitator superfamily (MFS) profile" evidence="8">
    <location>
        <begin position="30"/>
        <end position="589"/>
    </location>
</feature>
<dbReference type="PANTHER" id="PTHR42718:SF39">
    <property type="entry name" value="ACTINORHODIN TRANSPORTER-RELATED"/>
    <property type="match status" value="1"/>
</dbReference>
<dbReference type="InterPro" id="IPR036259">
    <property type="entry name" value="MFS_trans_sf"/>
</dbReference>
<keyword evidence="2 7" id="KW-0812">Transmembrane</keyword>
<feature type="transmembrane region" description="Helical" evidence="7">
    <location>
        <begin position="354"/>
        <end position="374"/>
    </location>
</feature>
<sequence>MTTVAERDQPGTTPHLSAATRRGDRHPYLVVCVVLVAAVVQMVDVSIINVAVPALQSDLKASTSSTQLVVAGYQLAFACVLIVSGRLGDLMGSRRIFLLGMVLFTAASAACGAATSPGALVAFRVVQGLASGLMYPQAYSVVQLRIPEEKRRQAFGMVAASLGLATILGPLVGGLFISWDVAGLGWRAIFYVNVPIGLAAVAGALLLLDNHRPPRTRRMDISSAPLVVTGMFLLLFPLVRGRELGWPGWLLWMAAAGCALLAAFVLRQRGAERSGKLPLLELGLFRDRGFTVGLLVIVVFFAGLPVYALVFTLYLQIGYGASALTAGVATLPFALGTVVASALSEKVSDRLGRYALGVPSLVMAIGMGALAWQVDRAGAELHVWSYAPMLLVIGFGLGLFAPVAVDRVLAGIHGRDAGSASGALATSQQVGGAFGVALIGMAFFTFVGDNALPAADAALRQARPALTAQGLPGRAVDQLSEGFRTCFHDRLTAADSRTLPASCRASQQQKAQDSAVSGGHTGQGKETGDTGGTGHAGTAGKVRAELTGHVAPRALSDAYGRGLHRTLLIEVGVYLVAALLALLLPRPRRTE</sequence>
<reference evidence="9 10" key="1">
    <citation type="journal article" date="2023" name="Microbiol. Spectr.">
        <title>Synergy between Genome Mining, Metabolomics, and Bioinformatics Uncovers Antibacterial Chlorinated Carbazole Alkaloids and Their Biosynthetic Gene Cluster from Streptomyces tubbatahanensis sp. nov., a Novel Actinomycete Isolated from Sulu Sea, Philippines.</title>
        <authorList>
            <person name="Tenebro C.P."/>
            <person name="Trono D.J.V.L."/>
            <person name="Balida L.A.P."/>
            <person name="Bayog L.K.A."/>
            <person name="Bruna J.R."/>
            <person name="Sabido E.M."/>
            <person name="Caspe D.P.C."/>
            <person name="de Los Santos E.L.C."/>
            <person name="Saludes J.P."/>
            <person name="Dalisay D.S."/>
        </authorList>
    </citation>
    <scope>NUCLEOTIDE SEQUENCE [LARGE SCALE GENOMIC DNA]</scope>
    <source>
        <strain evidence="9 10">DSD3025</strain>
    </source>
</reference>
<feature type="region of interest" description="Disordered" evidence="6">
    <location>
        <begin position="502"/>
        <end position="539"/>
    </location>
</feature>
<dbReference type="PANTHER" id="PTHR42718">
    <property type="entry name" value="MAJOR FACILITATOR SUPERFAMILY MULTIDRUG TRANSPORTER MFSC"/>
    <property type="match status" value="1"/>
</dbReference>
<gene>
    <name evidence="9" type="ORF">MMF93_23500</name>
</gene>
<dbReference type="InterPro" id="IPR020846">
    <property type="entry name" value="MFS_dom"/>
</dbReference>
<keyword evidence="3 7" id="KW-1133">Transmembrane helix</keyword>
<feature type="transmembrane region" description="Helical" evidence="7">
    <location>
        <begin position="154"/>
        <end position="177"/>
    </location>
</feature>
<feature type="transmembrane region" description="Helical" evidence="7">
    <location>
        <begin position="567"/>
        <end position="585"/>
    </location>
</feature>
<proteinExistence type="predicted"/>
<keyword evidence="4 7" id="KW-0472">Membrane</keyword>
<evidence type="ECO:0000256" key="4">
    <source>
        <dbReference type="ARBA" id="ARBA00023136"/>
    </source>
</evidence>
<dbReference type="InterPro" id="IPR011701">
    <property type="entry name" value="MFS"/>
</dbReference>
<feature type="transmembrane region" description="Helical" evidence="7">
    <location>
        <begin position="96"/>
        <end position="115"/>
    </location>
</feature>
<feature type="compositionally biased region" description="Polar residues" evidence="6">
    <location>
        <begin position="504"/>
        <end position="515"/>
    </location>
</feature>
<name>A0ABY3XXF7_9ACTN</name>
<evidence type="ECO:0000256" key="3">
    <source>
        <dbReference type="ARBA" id="ARBA00022989"/>
    </source>
</evidence>
<feature type="transmembrane region" description="Helical" evidence="7">
    <location>
        <begin position="64"/>
        <end position="84"/>
    </location>
</feature>